<evidence type="ECO:0000256" key="4">
    <source>
        <dbReference type="PROSITE-ProRule" id="PRU00023"/>
    </source>
</evidence>
<dbReference type="SMART" id="SM00248">
    <property type="entry name" value="ANK"/>
    <property type="match status" value="3"/>
</dbReference>
<organism evidence="5 6">
    <name type="scientific">Operophtera brumata</name>
    <name type="common">Winter moth</name>
    <name type="synonym">Phalaena brumata</name>
    <dbReference type="NCBI Taxonomy" id="104452"/>
    <lineage>
        <taxon>Eukaryota</taxon>
        <taxon>Metazoa</taxon>
        <taxon>Ecdysozoa</taxon>
        <taxon>Arthropoda</taxon>
        <taxon>Hexapoda</taxon>
        <taxon>Insecta</taxon>
        <taxon>Pterygota</taxon>
        <taxon>Neoptera</taxon>
        <taxon>Endopterygota</taxon>
        <taxon>Lepidoptera</taxon>
        <taxon>Glossata</taxon>
        <taxon>Ditrysia</taxon>
        <taxon>Geometroidea</taxon>
        <taxon>Geometridae</taxon>
        <taxon>Larentiinae</taxon>
        <taxon>Operophtera</taxon>
    </lineage>
</organism>
<evidence type="ECO:0000256" key="2">
    <source>
        <dbReference type="ARBA" id="ARBA00023065"/>
    </source>
</evidence>
<proteinExistence type="predicted"/>
<keyword evidence="6" id="KW-1185">Reference proteome</keyword>
<dbReference type="GO" id="GO:0051480">
    <property type="term" value="P:regulation of cytosolic calcium ion concentration"/>
    <property type="evidence" value="ECO:0007669"/>
    <property type="project" value="TreeGrafter"/>
</dbReference>
<evidence type="ECO:0000313" key="6">
    <source>
        <dbReference type="Proteomes" id="UP000037510"/>
    </source>
</evidence>
<gene>
    <name evidence="5" type="ORF">OBRU01_22808</name>
</gene>
<keyword evidence="3" id="KW-0407">Ion channel</keyword>
<keyword evidence="2" id="KW-0406">Ion transport</keyword>
<dbReference type="PROSITE" id="PS50297">
    <property type="entry name" value="ANK_REP_REGION"/>
    <property type="match status" value="2"/>
</dbReference>
<dbReference type="GO" id="GO:0005886">
    <property type="term" value="C:plasma membrane"/>
    <property type="evidence" value="ECO:0007669"/>
    <property type="project" value="TreeGrafter"/>
</dbReference>
<dbReference type="Gene3D" id="1.25.40.20">
    <property type="entry name" value="Ankyrin repeat-containing domain"/>
    <property type="match status" value="2"/>
</dbReference>
<dbReference type="STRING" id="104452.A0A0L7KQ29"/>
<reference evidence="5 6" key="1">
    <citation type="journal article" date="2015" name="Genome Biol. Evol.">
        <title>The genome of winter moth (Operophtera brumata) provides a genomic perspective on sexual dimorphism and phenology.</title>
        <authorList>
            <person name="Derks M.F."/>
            <person name="Smit S."/>
            <person name="Salis L."/>
            <person name="Schijlen E."/>
            <person name="Bossers A."/>
            <person name="Mateman C."/>
            <person name="Pijl A.S."/>
            <person name="de Ridder D."/>
            <person name="Groenen M.A."/>
            <person name="Visser M.E."/>
            <person name="Megens H.J."/>
        </authorList>
    </citation>
    <scope>NUCLEOTIDE SEQUENCE [LARGE SCALE GENOMIC DNA]</scope>
    <source>
        <strain evidence="5">WM2013NL</strain>
        <tissue evidence="5">Head and thorax</tissue>
    </source>
</reference>
<dbReference type="InterPro" id="IPR036770">
    <property type="entry name" value="Ankyrin_rpt-contain_sf"/>
</dbReference>
<dbReference type="Pfam" id="PF12796">
    <property type="entry name" value="Ank_2"/>
    <property type="match status" value="1"/>
</dbReference>
<dbReference type="PANTHER" id="PTHR10117:SF47">
    <property type="entry name" value="TRANSIENT-RECEPTOR-POTENTIAL-LIKE PROTEIN"/>
    <property type="match status" value="1"/>
</dbReference>
<dbReference type="GO" id="GO:0034703">
    <property type="term" value="C:cation channel complex"/>
    <property type="evidence" value="ECO:0007669"/>
    <property type="project" value="TreeGrafter"/>
</dbReference>
<accession>A0A0L7KQ29</accession>
<dbReference type="SUPFAM" id="SSF48403">
    <property type="entry name" value="Ankyrin repeat"/>
    <property type="match status" value="1"/>
</dbReference>
<keyword evidence="4" id="KW-0040">ANK repeat</keyword>
<evidence type="ECO:0000313" key="5">
    <source>
        <dbReference type="EMBL" id="KOB65397.1"/>
    </source>
</evidence>
<dbReference type="GO" id="GO:0070679">
    <property type="term" value="F:inositol 1,4,5 trisphosphate binding"/>
    <property type="evidence" value="ECO:0007669"/>
    <property type="project" value="TreeGrafter"/>
</dbReference>
<dbReference type="GO" id="GO:0015279">
    <property type="term" value="F:store-operated calcium channel activity"/>
    <property type="evidence" value="ECO:0007669"/>
    <property type="project" value="TreeGrafter"/>
</dbReference>
<dbReference type="EMBL" id="JTDY01007185">
    <property type="protein sequence ID" value="KOB65397.1"/>
    <property type="molecule type" value="Genomic_DNA"/>
</dbReference>
<comment type="caution">
    <text evidence="5">The sequence shown here is derived from an EMBL/GenBank/DDBJ whole genome shotgun (WGS) entry which is preliminary data.</text>
</comment>
<keyword evidence="1" id="KW-0813">Transport</keyword>
<dbReference type="Proteomes" id="UP000037510">
    <property type="component" value="Unassembled WGS sequence"/>
</dbReference>
<dbReference type="PANTHER" id="PTHR10117">
    <property type="entry name" value="TRANSIENT RECEPTOR POTENTIAL CHANNEL"/>
    <property type="match status" value="1"/>
</dbReference>
<feature type="repeat" description="ANK" evidence="4">
    <location>
        <begin position="106"/>
        <end position="138"/>
    </location>
</feature>
<dbReference type="PROSITE" id="PS50088">
    <property type="entry name" value="ANK_REPEAT"/>
    <property type="match status" value="2"/>
</dbReference>
<sequence length="216" mass="24022">MDLPTLPKPLTLEEKKYLLAVERGDMSNVRRSVAPTQQPTAKKHIEVNCVDSLGRGALTLAIDGENMEMVELLVIMGVETKDALLQAINAEFVEAKVDPNTAMFTPDITPLMLAAHKNNYEIIKILLDRGAAVPNPHDVRYHAPDVGSTQEQLRDYQDIARSRSGRPKPSRCQVRNNAMFTPDITPLMLAAHKNNYEIIKILLDRGAAVPNPHDVR</sequence>
<evidence type="ECO:0000256" key="1">
    <source>
        <dbReference type="ARBA" id="ARBA00022448"/>
    </source>
</evidence>
<dbReference type="InterPro" id="IPR002153">
    <property type="entry name" value="TRPC_channel"/>
</dbReference>
<protein>
    <submittedName>
        <fullName evidence="5">Calmodulin-binding protein trpl</fullName>
    </submittedName>
</protein>
<name>A0A0L7KQ29_OPEBR</name>
<feature type="repeat" description="ANK" evidence="4">
    <location>
        <begin position="182"/>
        <end position="214"/>
    </location>
</feature>
<dbReference type="InterPro" id="IPR002110">
    <property type="entry name" value="Ankyrin_rpt"/>
</dbReference>
<dbReference type="AlphaFoldDB" id="A0A0L7KQ29"/>
<dbReference type="Pfam" id="PF00023">
    <property type="entry name" value="Ank"/>
    <property type="match status" value="1"/>
</dbReference>
<evidence type="ECO:0000256" key="3">
    <source>
        <dbReference type="ARBA" id="ARBA00023303"/>
    </source>
</evidence>